<dbReference type="HOGENOM" id="CLU_188058_0_1_1"/>
<dbReference type="Proteomes" id="UP000054538">
    <property type="component" value="Unassembled WGS sequence"/>
</dbReference>
<gene>
    <name evidence="1" type="ORF">PAXRUDRAFT_171217</name>
</gene>
<reference evidence="1 2" key="1">
    <citation type="submission" date="2014-04" db="EMBL/GenBank/DDBJ databases">
        <authorList>
            <consortium name="DOE Joint Genome Institute"/>
            <person name="Kuo A."/>
            <person name="Kohler A."/>
            <person name="Jargeat P."/>
            <person name="Nagy L.G."/>
            <person name="Floudas D."/>
            <person name="Copeland A."/>
            <person name="Barry K.W."/>
            <person name="Cichocki N."/>
            <person name="Veneault-Fourrey C."/>
            <person name="LaButti K."/>
            <person name="Lindquist E.A."/>
            <person name="Lipzen A."/>
            <person name="Lundell T."/>
            <person name="Morin E."/>
            <person name="Murat C."/>
            <person name="Sun H."/>
            <person name="Tunlid A."/>
            <person name="Henrissat B."/>
            <person name="Grigoriev I.V."/>
            <person name="Hibbett D.S."/>
            <person name="Martin F."/>
            <person name="Nordberg H.P."/>
            <person name="Cantor M.N."/>
            <person name="Hua S.X."/>
        </authorList>
    </citation>
    <scope>NUCLEOTIDE SEQUENCE [LARGE SCALE GENOMIC DNA]</scope>
    <source>
        <strain evidence="1 2">Ve08.2h10</strain>
    </source>
</reference>
<evidence type="ECO:0000313" key="2">
    <source>
        <dbReference type="Proteomes" id="UP000054538"/>
    </source>
</evidence>
<name>A0A0D0CL79_9AGAM</name>
<organism evidence="1 2">
    <name type="scientific">Paxillus rubicundulus Ve08.2h10</name>
    <dbReference type="NCBI Taxonomy" id="930991"/>
    <lineage>
        <taxon>Eukaryota</taxon>
        <taxon>Fungi</taxon>
        <taxon>Dikarya</taxon>
        <taxon>Basidiomycota</taxon>
        <taxon>Agaricomycotina</taxon>
        <taxon>Agaricomycetes</taxon>
        <taxon>Agaricomycetidae</taxon>
        <taxon>Boletales</taxon>
        <taxon>Paxilineae</taxon>
        <taxon>Paxillaceae</taxon>
        <taxon>Paxillus</taxon>
    </lineage>
</organism>
<evidence type="ECO:0000313" key="1">
    <source>
        <dbReference type="EMBL" id="KIK75943.1"/>
    </source>
</evidence>
<accession>A0A0D0CL79</accession>
<dbReference type="InParanoid" id="A0A0D0CL79"/>
<keyword evidence="2" id="KW-1185">Reference proteome</keyword>
<dbReference type="EMBL" id="KN827760">
    <property type="protein sequence ID" value="KIK75943.1"/>
    <property type="molecule type" value="Genomic_DNA"/>
</dbReference>
<feature type="non-terminal residue" evidence="1">
    <location>
        <position position="1"/>
    </location>
</feature>
<evidence type="ECO:0008006" key="3">
    <source>
        <dbReference type="Google" id="ProtNLM"/>
    </source>
</evidence>
<reference evidence="2" key="2">
    <citation type="submission" date="2015-01" db="EMBL/GenBank/DDBJ databases">
        <title>Evolutionary Origins and Diversification of the Mycorrhizal Mutualists.</title>
        <authorList>
            <consortium name="DOE Joint Genome Institute"/>
            <consortium name="Mycorrhizal Genomics Consortium"/>
            <person name="Kohler A."/>
            <person name="Kuo A."/>
            <person name="Nagy L.G."/>
            <person name="Floudas D."/>
            <person name="Copeland A."/>
            <person name="Barry K.W."/>
            <person name="Cichocki N."/>
            <person name="Veneault-Fourrey C."/>
            <person name="LaButti K."/>
            <person name="Lindquist E.A."/>
            <person name="Lipzen A."/>
            <person name="Lundell T."/>
            <person name="Morin E."/>
            <person name="Murat C."/>
            <person name="Riley R."/>
            <person name="Ohm R."/>
            <person name="Sun H."/>
            <person name="Tunlid A."/>
            <person name="Henrissat B."/>
            <person name="Grigoriev I.V."/>
            <person name="Hibbett D.S."/>
            <person name="Martin F."/>
        </authorList>
    </citation>
    <scope>NUCLEOTIDE SEQUENCE [LARGE SCALE GENOMIC DNA]</scope>
    <source>
        <strain evidence="2">Ve08.2h10</strain>
    </source>
</reference>
<proteinExistence type="predicted"/>
<dbReference type="OrthoDB" id="2142724at2759"/>
<protein>
    <recommendedName>
        <fullName evidence="3">Tc1-like transposase DDE domain-containing protein</fullName>
    </recommendedName>
</protein>
<sequence length="63" mass="7478">GIIHCEILQGSFCTETFSHFIRGFLNEMQPYPSQNSVIVMDNCHIHKHPDIQEMIESRYFFFI</sequence>
<dbReference type="AlphaFoldDB" id="A0A0D0CL79"/>